<evidence type="ECO:0000256" key="1">
    <source>
        <dbReference type="SAM" id="Phobius"/>
    </source>
</evidence>
<keyword evidence="1" id="KW-0472">Membrane</keyword>
<dbReference type="Proteomes" id="UP001330016">
    <property type="component" value="Unassembled WGS sequence"/>
</dbReference>
<dbReference type="KEGG" id="lhb:D1010_16625"/>
<accession>A0A5P8M8Q7</accession>
<dbReference type="Proteomes" id="UP000326779">
    <property type="component" value="Chromosome"/>
</dbReference>
<protein>
    <submittedName>
        <fullName evidence="2 3">Holin-like toxin</fullName>
    </submittedName>
</protein>
<evidence type="ECO:0000313" key="2">
    <source>
        <dbReference type="EMBL" id="MEE6714896.1"/>
    </source>
</evidence>
<dbReference type="InterPro" id="IPR031616">
    <property type="entry name" value="BsrE-like"/>
</dbReference>
<gene>
    <name evidence="3" type="ORF">D1010_16625</name>
    <name evidence="2" type="ORF">PS435_03405</name>
</gene>
<dbReference type="Pfam" id="PF16935">
    <property type="entry name" value="Hol_Tox"/>
    <property type="match status" value="1"/>
</dbReference>
<organism evidence="3 4">
    <name type="scientific">Schleiferilactobacillus harbinensis</name>
    <dbReference type="NCBI Taxonomy" id="304207"/>
    <lineage>
        <taxon>Bacteria</taxon>
        <taxon>Bacillati</taxon>
        <taxon>Bacillota</taxon>
        <taxon>Bacilli</taxon>
        <taxon>Lactobacillales</taxon>
        <taxon>Lactobacillaceae</taxon>
        <taxon>Schleiferilactobacillus</taxon>
    </lineage>
</organism>
<name>A0A5P8M8Q7_9LACO</name>
<evidence type="ECO:0000313" key="3">
    <source>
        <dbReference type="EMBL" id="QFR24873.1"/>
    </source>
</evidence>
<dbReference type="EMBL" id="JAQSGK010000005">
    <property type="protein sequence ID" value="MEE6714896.1"/>
    <property type="molecule type" value="Genomic_DNA"/>
</dbReference>
<feature type="transmembrane region" description="Helical" evidence="1">
    <location>
        <begin position="6"/>
        <end position="27"/>
    </location>
</feature>
<reference evidence="3 4" key="1">
    <citation type="submission" date="2019-10" db="EMBL/GenBank/DDBJ databases">
        <title>The completed genome of Lactobacillus harbinensis M1.</title>
        <authorList>
            <person name="Zheng Y."/>
        </authorList>
    </citation>
    <scope>NUCLEOTIDE SEQUENCE [LARGE SCALE GENOMIC DNA]</scope>
    <source>
        <strain evidence="3 4">M1</strain>
    </source>
</reference>
<sequence length="33" mass="3672">MSVADALQVMILFGNFVVSIILLQVTLHNNDKK</sequence>
<keyword evidence="1" id="KW-0812">Transmembrane</keyword>
<evidence type="ECO:0000313" key="4">
    <source>
        <dbReference type="Proteomes" id="UP000326779"/>
    </source>
</evidence>
<keyword evidence="5" id="KW-1185">Reference proteome</keyword>
<dbReference type="AlphaFoldDB" id="A0A5P8M8Q7"/>
<dbReference type="GeneID" id="78510429"/>
<reference evidence="2 5" key="2">
    <citation type="submission" date="2023-02" db="EMBL/GenBank/DDBJ databases">
        <title>The predominant lactic acid bacteria and yeasts involved in the spontaneous fermentation of millet during the production of the traditional porridge Hausa koko in Ghana.</title>
        <authorList>
            <person name="Atter A."/>
            <person name="Diaz M."/>
        </authorList>
    </citation>
    <scope>NUCLEOTIDE SEQUENCE [LARGE SCALE GENOMIC DNA]</scope>
    <source>
        <strain evidence="2 5">FI11640</strain>
    </source>
</reference>
<proteinExistence type="predicted"/>
<dbReference type="RefSeq" id="WP_150392584.1">
    <property type="nucleotide sequence ID" value="NZ_CAUFDJ010000006.1"/>
</dbReference>
<keyword evidence="1" id="KW-1133">Transmembrane helix</keyword>
<evidence type="ECO:0000313" key="5">
    <source>
        <dbReference type="Proteomes" id="UP001330016"/>
    </source>
</evidence>
<dbReference type="EMBL" id="CP045143">
    <property type="protein sequence ID" value="QFR24873.1"/>
    <property type="molecule type" value="Genomic_DNA"/>
</dbReference>